<feature type="domain" description="Potassium channel" evidence="4">
    <location>
        <begin position="28"/>
        <end position="105"/>
    </location>
</feature>
<dbReference type="AlphaFoldDB" id="A0A2Z4AKG0"/>
<protein>
    <submittedName>
        <fullName evidence="6">Cyclic nucleotide-gated potassium channel</fullName>
    </submittedName>
</protein>
<feature type="domain" description="RCK N-terminal" evidence="5">
    <location>
        <begin position="121"/>
        <end position="210"/>
    </location>
</feature>
<evidence type="ECO:0000259" key="3">
    <source>
        <dbReference type="Pfam" id="PF06241"/>
    </source>
</evidence>
<dbReference type="Pfam" id="PF07885">
    <property type="entry name" value="Ion_trans_2"/>
    <property type="match status" value="1"/>
</dbReference>
<dbReference type="InterPro" id="IPR010420">
    <property type="entry name" value="CASTOR/POLLUX/SYM8_dom"/>
</dbReference>
<dbReference type="InterPro" id="IPR013099">
    <property type="entry name" value="K_chnl_dom"/>
</dbReference>
<keyword evidence="6" id="KW-0813">Transport</keyword>
<evidence type="ECO:0000256" key="2">
    <source>
        <dbReference type="SAM" id="Phobius"/>
    </source>
</evidence>
<dbReference type="GO" id="GO:0005886">
    <property type="term" value="C:plasma membrane"/>
    <property type="evidence" value="ECO:0007669"/>
    <property type="project" value="UniProtKB-SubCell"/>
</dbReference>
<dbReference type="PANTHER" id="PTHR43833">
    <property type="entry name" value="POTASSIUM CHANNEL PROTEIN 2-RELATED-RELATED"/>
    <property type="match status" value="1"/>
</dbReference>
<dbReference type="InterPro" id="IPR050721">
    <property type="entry name" value="Trk_Ktr_HKT_K-transport"/>
</dbReference>
<dbReference type="KEGG" id="mtar:DF168_01967"/>
<keyword evidence="6" id="KW-0406">Ion transport</keyword>
<dbReference type="SUPFAM" id="SSF51735">
    <property type="entry name" value="NAD(P)-binding Rossmann-fold domains"/>
    <property type="match status" value="1"/>
</dbReference>
<dbReference type="GO" id="GO:0034220">
    <property type="term" value="P:monoatomic ion transmembrane transport"/>
    <property type="evidence" value="ECO:0007669"/>
    <property type="project" value="UniProtKB-KW"/>
</dbReference>
<organism evidence="6 7">
    <name type="scientific">Candidatus Moanibacter tarae</name>
    <dbReference type="NCBI Taxonomy" id="2200854"/>
    <lineage>
        <taxon>Bacteria</taxon>
        <taxon>Pseudomonadati</taxon>
        <taxon>Verrucomicrobiota</taxon>
        <taxon>Opitutia</taxon>
        <taxon>Puniceicoccales</taxon>
        <taxon>Puniceicoccales incertae sedis</taxon>
        <taxon>Candidatus Moanibacter</taxon>
    </lineage>
</organism>
<dbReference type="PANTHER" id="PTHR43833:SF9">
    <property type="entry name" value="POTASSIUM CHANNEL PROTEIN YUGO-RELATED"/>
    <property type="match status" value="1"/>
</dbReference>
<dbReference type="Proteomes" id="UP000247465">
    <property type="component" value="Chromosome"/>
</dbReference>
<accession>A0A2Z4AKG0</accession>
<name>A0A2Z4AKG0_9BACT</name>
<dbReference type="Pfam" id="PF06241">
    <property type="entry name" value="Castor_Poll_mid"/>
    <property type="match status" value="1"/>
</dbReference>
<gene>
    <name evidence="6" type="ORF">DF168_01967</name>
</gene>
<dbReference type="Pfam" id="PF22614">
    <property type="entry name" value="Slo-like_RCK"/>
    <property type="match status" value="1"/>
</dbReference>
<evidence type="ECO:0000313" key="7">
    <source>
        <dbReference type="Proteomes" id="UP000247465"/>
    </source>
</evidence>
<evidence type="ECO:0000313" key="6">
    <source>
        <dbReference type="EMBL" id="AWT60747.1"/>
    </source>
</evidence>
<dbReference type="Gene3D" id="3.40.50.720">
    <property type="entry name" value="NAD(P)-binding Rossmann-like Domain"/>
    <property type="match status" value="1"/>
</dbReference>
<dbReference type="Gene3D" id="1.10.287.70">
    <property type="match status" value="1"/>
</dbReference>
<keyword evidence="2" id="KW-1133">Transmembrane helix</keyword>
<dbReference type="SUPFAM" id="SSF81324">
    <property type="entry name" value="Voltage-gated potassium channels"/>
    <property type="match status" value="1"/>
</dbReference>
<sequence length="365" mass="41543">MIIQRIIAWILKRGSVQLRVSKGLFLALLLNLVFGVGFFLTERSVQTELTLADSIWWAMVTMTTVGYGDFYPETFIGRYVISYSCFIVGIGLLGYLVGTVAEVMFERVSRKRRGLMKIKETDHVIICNCPSTERVLHLVMELRANVRYSSKGFVLVTDVLDELPEEFKDQDLLFLKGNPTREDILLKANVTECDGVIVLAQDPESADSDAQTFAVGAIVEMISTERKREIKVVTELVSRHNRKMMKRARTDGIVSTDGLTDCLMVQEYLHPGLHVVFEQVLTNFEGSQFYIFDTRLTGFMISEIHMAMLKYPANLQMIGIYRDDQPVLNPPRHFTVGEDDRLIMLAENRGDFLSFEEELVSKKIS</sequence>
<dbReference type="GO" id="GO:0006813">
    <property type="term" value="P:potassium ion transport"/>
    <property type="evidence" value="ECO:0007669"/>
    <property type="project" value="InterPro"/>
</dbReference>
<feature type="transmembrane region" description="Helical" evidence="2">
    <location>
        <begin position="20"/>
        <end position="40"/>
    </location>
</feature>
<comment type="subcellular location">
    <subcellularLocation>
        <location evidence="1">Cell membrane</location>
        <topology evidence="1">Multi-pass membrane protein</topology>
    </subcellularLocation>
</comment>
<dbReference type="InterPro" id="IPR003148">
    <property type="entry name" value="RCK_N"/>
</dbReference>
<dbReference type="EMBL" id="CP029803">
    <property type="protein sequence ID" value="AWT60747.1"/>
    <property type="molecule type" value="Genomic_DNA"/>
</dbReference>
<evidence type="ECO:0000259" key="5">
    <source>
        <dbReference type="Pfam" id="PF22614"/>
    </source>
</evidence>
<evidence type="ECO:0000259" key="4">
    <source>
        <dbReference type="Pfam" id="PF07885"/>
    </source>
</evidence>
<proteinExistence type="predicted"/>
<keyword evidence="2" id="KW-0472">Membrane</keyword>
<dbReference type="InterPro" id="IPR036291">
    <property type="entry name" value="NAD(P)-bd_dom_sf"/>
</dbReference>
<keyword evidence="2" id="KW-0812">Transmembrane</keyword>
<keyword evidence="6" id="KW-0407">Ion channel</keyword>
<feature type="domain" description="CASTOR/POLLUX/SYM8 ion channel conserved" evidence="3">
    <location>
        <begin position="263"/>
        <end position="350"/>
    </location>
</feature>
<feature type="transmembrane region" description="Helical" evidence="2">
    <location>
        <begin position="80"/>
        <end position="105"/>
    </location>
</feature>
<reference evidence="6 7" key="1">
    <citation type="submission" date="2018-06" db="EMBL/GenBank/DDBJ databases">
        <title>Draft Genome Sequence of a Novel Marine Bacterium Related to the Verrucomicrobia.</title>
        <authorList>
            <person name="Vosseberg J."/>
            <person name="Martijn J."/>
            <person name="Ettema T.J.G."/>
        </authorList>
    </citation>
    <scope>NUCLEOTIDE SEQUENCE [LARGE SCALE GENOMIC DNA]</scope>
    <source>
        <strain evidence="6">TARA_B100001123</strain>
    </source>
</reference>
<evidence type="ECO:0000256" key="1">
    <source>
        <dbReference type="ARBA" id="ARBA00004651"/>
    </source>
</evidence>